<keyword evidence="3" id="KW-0472">Membrane</keyword>
<comment type="similarity">
    <text evidence="1">Belongs to the ABC transporter superfamily.</text>
</comment>
<feature type="region of interest" description="Disordered" evidence="6">
    <location>
        <begin position="266"/>
        <end position="289"/>
    </location>
</feature>
<keyword evidence="5 8" id="KW-0067">ATP-binding</keyword>
<dbReference type="PROSITE" id="PS50893">
    <property type="entry name" value="ABC_TRANSPORTER_2"/>
    <property type="match status" value="1"/>
</dbReference>
<dbReference type="GO" id="GO:0005524">
    <property type="term" value="F:ATP binding"/>
    <property type="evidence" value="ECO:0007669"/>
    <property type="project" value="UniProtKB-KW"/>
</dbReference>
<evidence type="ECO:0000256" key="4">
    <source>
        <dbReference type="ARBA" id="ARBA00022741"/>
    </source>
</evidence>
<dbReference type="SUPFAM" id="SSF52540">
    <property type="entry name" value="P-loop containing nucleoside triphosphate hydrolases"/>
    <property type="match status" value="1"/>
</dbReference>
<organism evidence="8 9">
    <name type="scientific">Ramlibacter ginsenosidimutans</name>
    <dbReference type="NCBI Taxonomy" id="502333"/>
    <lineage>
        <taxon>Bacteria</taxon>
        <taxon>Pseudomonadati</taxon>
        <taxon>Pseudomonadota</taxon>
        <taxon>Betaproteobacteria</taxon>
        <taxon>Burkholderiales</taxon>
        <taxon>Comamonadaceae</taxon>
        <taxon>Ramlibacter</taxon>
    </lineage>
</organism>
<reference evidence="8" key="2">
    <citation type="submission" date="2021-01" db="EMBL/GenBank/DDBJ databases">
        <authorList>
            <person name="Kang M."/>
        </authorList>
    </citation>
    <scope>NUCLEOTIDE SEQUENCE</scope>
    <source>
        <strain evidence="8">KACC 17527</strain>
    </source>
</reference>
<evidence type="ECO:0000256" key="5">
    <source>
        <dbReference type="ARBA" id="ARBA00022840"/>
    </source>
</evidence>
<feature type="domain" description="ABC transporter" evidence="7">
    <location>
        <begin position="10"/>
        <end position="250"/>
    </location>
</feature>
<evidence type="ECO:0000313" key="9">
    <source>
        <dbReference type="Proteomes" id="UP000630528"/>
    </source>
</evidence>
<dbReference type="RefSeq" id="WP_201168843.1">
    <property type="nucleotide sequence ID" value="NZ_JAEPWM010000002.1"/>
</dbReference>
<dbReference type="EMBL" id="JAEPWM010000002">
    <property type="protein sequence ID" value="MBK6006274.1"/>
    <property type="molecule type" value="Genomic_DNA"/>
</dbReference>
<dbReference type="Gene3D" id="3.40.50.300">
    <property type="entry name" value="P-loop containing nucleotide triphosphate hydrolases"/>
    <property type="match status" value="1"/>
</dbReference>
<evidence type="ECO:0000256" key="2">
    <source>
        <dbReference type="ARBA" id="ARBA00022448"/>
    </source>
</evidence>
<dbReference type="PROSITE" id="PS00211">
    <property type="entry name" value="ABC_TRANSPORTER_1"/>
    <property type="match status" value="1"/>
</dbReference>
<dbReference type="AlphaFoldDB" id="A0A934WL07"/>
<dbReference type="InterPro" id="IPR027417">
    <property type="entry name" value="P-loop_NTPase"/>
</dbReference>
<reference evidence="8" key="1">
    <citation type="journal article" date="2012" name="J. Microbiol. Biotechnol.">
        <title>Ramlibacter ginsenosidimutans sp. nov., with ginsenoside-converting activity.</title>
        <authorList>
            <person name="Wang L."/>
            <person name="An D.S."/>
            <person name="Kim S.G."/>
            <person name="Jin F.X."/>
            <person name="Kim S.C."/>
            <person name="Lee S.T."/>
            <person name="Im W.T."/>
        </authorList>
    </citation>
    <scope>NUCLEOTIDE SEQUENCE</scope>
    <source>
        <strain evidence="8">KACC 17527</strain>
    </source>
</reference>
<dbReference type="InterPro" id="IPR017871">
    <property type="entry name" value="ABC_transporter-like_CS"/>
</dbReference>
<proteinExistence type="inferred from homology"/>
<evidence type="ECO:0000313" key="8">
    <source>
        <dbReference type="EMBL" id="MBK6006274.1"/>
    </source>
</evidence>
<dbReference type="GO" id="GO:0016887">
    <property type="term" value="F:ATP hydrolysis activity"/>
    <property type="evidence" value="ECO:0007669"/>
    <property type="project" value="InterPro"/>
</dbReference>
<dbReference type="Pfam" id="PF00005">
    <property type="entry name" value="ABC_tran"/>
    <property type="match status" value="1"/>
</dbReference>
<evidence type="ECO:0000259" key="7">
    <source>
        <dbReference type="PROSITE" id="PS50893"/>
    </source>
</evidence>
<dbReference type="SMART" id="SM00382">
    <property type="entry name" value="AAA"/>
    <property type="match status" value="1"/>
</dbReference>
<dbReference type="PANTHER" id="PTHR42788">
    <property type="entry name" value="TAURINE IMPORT ATP-BINDING PROTEIN-RELATED"/>
    <property type="match status" value="1"/>
</dbReference>
<name>A0A934WL07_9BURK</name>
<protein>
    <submittedName>
        <fullName evidence="8">ABC transporter ATP-binding protein</fullName>
    </submittedName>
</protein>
<accession>A0A934WL07</accession>
<gene>
    <name evidence="8" type="ORF">JJB11_09250</name>
</gene>
<sequence>MSAPAATAFIDFRDVWLAYNDQFLREGHFAVEAIDLQVQQGEFIAIVGPSGCGKSTFMKLATGLRPPSRGRILIDGQPVNGPLKISGMAFQAPSLLPWRTTLDNVLLPLEIVEPYRQQFKQKRREYAERARVLLAKVGLAGYEDKFPWQLSGGMQQRASICRALIHEPKMLLLDEPFGALDAFTREELWCTLRDLWAEQRFNVVLVTHDLRESVFLADKVYVMSKSPGRFVVRRDIALPRPRELEITYTREFTDIVHELRGHIGAIRRSSDGSPAGSVGGQDSGAEVAQ</sequence>
<keyword evidence="3" id="KW-1003">Cell membrane</keyword>
<dbReference type="PANTHER" id="PTHR42788:SF13">
    <property type="entry name" value="ALIPHATIC SULFONATES IMPORT ATP-BINDING PROTEIN SSUB"/>
    <property type="match status" value="1"/>
</dbReference>
<dbReference type="InterPro" id="IPR003439">
    <property type="entry name" value="ABC_transporter-like_ATP-bd"/>
</dbReference>
<comment type="caution">
    <text evidence="8">The sequence shown here is derived from an EMBL/GenBank/DDBJ whole genome shotgun (WGS) entry which is preliminary data.</text>
</comment>
<dbReference type="InterPro" id="IPR050166">
    <property type="entry name" value="ABC_transporter_ATP-bind"/>
</dbReference>
<keyword evidence="2" id="KW-0813">Transport</keyword>
<evidence type="ECO:0000256" key="1">
    <source>
        <dbReference type="ARBA" id="ARBA00005417"/>
    </source>
</evidence>
<evidence type="ECO:0000256" key="6">
    <source>
        <dbReference type="SAM" id="MobiDB-lite"/>
    </source>
</evidence>
<keyword evidence="9" id="KW-1185">Reference proteome</keyword>
<dbReference type="InterPro" id="IPR003593">
    <property type="entry name" value="AAA+_ATPase"/>
</dbReference>
<dbReference type="Proteomes" id="UP000630528">
    <property type="component" value="Unassembled WGS sequence"/>
</dbReference>
<keyword evidence="4" id="KW-0547">Nucleotide-binding</keyword>
<dbReference type="CDD" id="cd03293">
    <property type="entry name" value="ABC_NrtD_SsuB_transporters"/>
    <property type="match status" value="1"/>
</dbReference>
<evidence type="ECO:0000256" key="3">
    <source>
        <dbReference type="ARBA" id="ARBA00022475"/>
    </source>
</evidence>